<proteinExistence type="predicted"/>
<accession>A0ABU2HNY8</accession>
<organism evidence="1 2">
    <name type="scientific">Paracoccus aurantius</name>
    <dbReference type="NCBI Taxonomy" id="3073814"/>
    <lineage>
        <taxon>Bacteria</taxon>
        <taxon>Pseudomonadati</taxon>
        <taxon>Pseudomonadota</taxon>
        <taxon>Alphaproteobacteria</taxon>
        <taxon>Rhodobacterales</taxon>
        <taxon>Paracoccaceae</taxon>
        <taxon>Paracoccus</taxon>
    </lineage>
</organism>
<keyword evidence="2" id="KW-1185">Reference proteome</keyword>
<dbReference type="EMBL" id="JAVQLW010000001">
    <property type="protein sequence ID" value="MDS9466747.1"/>
    <property type="molecule type" value="Genomic_DNA"/>
</dbReference>
<comment type="caution">
    <text evidence="1">The sequence shown here is derived from an EMBL/GenBank/DDBJ whole genome shotgun (WGS) entry which is preliminary data.</text>
</comment>
<evidence type="ECO:0000313" key="1">
    <source>
        <dbReference type="EMBL" id="MDS9466747.1"/>
    </source>
</evidence>
<reference evidence="2" key="1">
    <citation type="submission" date="2023-07" db="EMBL/GenBank/DDBJ databases">
        <title>Paracoccus sp. MBLB3053 whole genome sequence.</title>
        <authorList>
            <person name="Hwang C.Y."/>
            <person name="Cho E.-S."/>
            <person name="Seo M.-J."/>
        </authorList>
    </citation>
    <scope>NUCLEOTIDE SEQUENCE [LARGE SCALE GENOMIC DNA]</scope>
    <source>
        <strain evidence="2">MBLB3053</strain>
    </source>
</reference>
<evidence type="ECO:0000313" key="2">
    <source>
        <dbReference type="Proteomes" id="UP001269144"/>
    </source>
</evidence>
<dbReference type="Proteomes" id="UP001269144">
    <property type="component" value="Unassembled WGS sequence"/>
</dbReference>
<gene>
    <name evidence="1" type="ORF">RGQ15_04010</name>
</gene>
<protein>
    <submittedName>
        <fullName evidence="1">Uncharacterized protein</fullName>
    </submittedName>
</protein>
<dbReference type="RefSeq" id="WP_311158937.1">
    <property type="nucleotide sequence ID" value="NZ_JAVQLW010000001.1"/>
</dbReference>
<sequence length="256" mass="28058">MSTKGLLLSAAQSLPGFMRSSVNKLLLRRLQCDYSLSPEEFRNKKILIIGPARTVEDDLIEIDPTHYDLVVKMNNGLDTPVACKGLDPMRCDILFHCLTKDARPVTQPKLEKAKVELIVHRTPKRSGFLNTLVAAQNFASCRVRNIPCTSYEELSAKLGGASPSTGLVCAQFFLRSPADEVAIAGFTFSTTAYQCGYDDAVTSDKAAICRIERKGHHAPRLEAGLLADLVEAERKSGKVVVLGRNMILAMRQHGAI</sequence>
<name>A0ABU2HNY8_9RHOB</name>